<reference evidence="4" key="1">
    <citation type="submission" date="2025-08" db="UniProtKB">
        <authorList>
            <consortium name="RefSeq"/>
        </authorList>
    </citation>
    <scope>IDENTIFICATION</scope>
    <source>
        <tissue evidence="4">Testes</tissue>
    </source>
</reference>
<dbReference type="GeneID" id="102805701"/>
<evidence type="ECO:0000313" key="3">
    <source>
        <dbReference type="Proteomes" id="UP000694865"/>
    </source>
</evidence>
<evidence type="ECO:0000313" key="4">
    <source>
        <dbReference type="RefSeq" id="XP_006811294.1"/>
    </source>
</evidence>
<dbReference type="PANTHER" id="PTHR10166">
    <property type="entry name" value="VOLTAGE-DEPENDENT CALCIUM CHANNEL SUBUNIT ALPHA-2/DELTA-RELATED"/>
    <property type="match status" value="1"/>
</dbReference>
<feature type="signal peptide" evidence="1">
    <location>
        <begin position="1"/>
        <end position="22"/>
    </location>
</feature>
<accession>A0ABM0LU53</accession>
<keyword evidence="1" id="KW-0732">Signal</keyword>
<evidence type="ECO:0000259" key="2">
    <source>
        <dbReference type="PROSITE" id="PS50234"/>
    </source>
</evidence>
<name>A0ABM0LU53_SACKO</name>
<dbReference type="InterPro" id="IPR002035">
    <property type="entry name" value="VWF_A"/>
</dbReference>
<sequence length="481" mass="53352">MTEHFVLLIMENLCSLQMVVNSVQTGLDATFQEIGTWSPELIRWQFFASSTGMFRIHPGIAQEKCYDFDPRSRYWYVSASTGPKDIVILLDTSESMSFVPPSSGTSETLFKLAKSAIKHVLRTLNFVDYVAIVLFSTEANQLTIQGKSTLMKATRANLFDLMEELDKVTLDLHTNFEAGFRLAFDILDRSARVGRTANCHKTVLFLTDGAPTRGETDAAKLRNIVQQFNTDSDGNKIATIFTYSIGQYAETAITKQIACDAGGVWSQIEDVETSSLTEQLSQYYNYYGSLQKGETNIMWTEPIMDAFGADEVVTAAKLIITKEPGEMGSNNISSSVIGVVGMHISVEGLLAKDTSSSREDFLTLLESLALKCPQIEAGDNCALESLRQHVFKDDVLTYRQDESKLCNLNSAQECLLPNNTICHDRTFQYDECEQQKLENQDYVEASCCGSYDKSCPISSACSVSFAQWLLSICALSMLVGS</sequence>
<feature type="chain" id="PRO_5045349986" evidence="1">
    <location>
        <begin position="23"/>
        <end position="481"/>
    </location>
</feature>
<dbReference type="Pfam" id="PF13519">
    <property type="entry name" value="VWA_2"/>
    <property type="match status" value="1"/>
</dbReference>
<evidence type="ECO:0000256" key="1">
    <source>
        <dbReference type="SAM" id="SignalP"/>
    </source>
</evidence>
<proteinExistence type="predicted"/>
<organism evidence="3 4">
    <name type="scientific">Saccoglossus kowalevskii</name>
    <name type="common">Acorn worm</name>
    <dbReference type="NCBI Taxonomy" id="10224"/>
    <lineage>
        <taxon>Eukaryota</taxon>
        <taxon>Metazoa</taxon>
        <taxon>Hemichordata</taxon>
        <taxon>Enteropneusta</taxon>
        <taxon>Harrimaniidae</taxon>
        <taxon>Saccoglossus</taxon>
    </lineage>
</organism>
<dbReference type="InterPro" id="IPR051173">
    <property type="entry name" value="Ca_channel_alpha-2/delta"/>
</dbReference>
<dbReference type="InterPro" id="IPR036465">
    <property type="entry name" value="vWFA_dom_sf"/>
</dbReference>
<dbReference type="SMART" id="SM00327">
    <property type="entry name" value="VWA"/>
    <property type="match status" value="1"/>
</dbReference>
<protein>
    <submittedName>
        <fullName evidence="4">Voltage-dependent calcium channel subunit alpha-2/delta-3-like</fullName>
    </submittedName>
</protein>
<keyword evidence="3" id="KW-1185">Reference proteome</keyword>
<gene>
    <name evidence="4" type="primary">LOC102805701</name>
</gene>
<dbReference type="RefSeq" id="XP_006811294.1">
    <property type="nucleotide sequence ID" value="XM_006811231.1"/>
</dbReference>
<dbReference type="SUPFAM" id="SSF53300">
    <property type="entry name" value="vWA-like"/>
    <property type="match status" value="1"/>
</dbReference>
<dbReference type="PROSITE" id="PS50234">
    <property type="entry name" value="VWFA"/>
    <property type="match status" value="1"/>
</dbReference>
<dbReference type="PANTHER" id="PTHR10166:SF66">
    <property type="entry name" value="VWFA AND CACHE DOMAIN-CONTAINING PROTEIN CG16868"/>
    <property type="match status" value="1"/>
</dbReference>
<dbReference type="Proteomes" id="UP000694865">
    <property type="component" value="Unplaced"/>
</dbReference>
<dbReference type="Gene3D" id="3.40.50.410">
    <property type="entry name" value="von Willebrand factor, type A domain"/>
    <property type="match status" value="1"/>
</dbReference>
<feature type="domain" description="VWFA" evidence="2">
    <location>
        <begin position="85"/>
        <end position="290"/>
    </location>
</feature>